<dbReference type="GeneID" id="54546675"/>
<accession>A0A6A6JTI0</accession>
<dbReference type="RefSeq" id="XP_033657104.1">
    <property type="nucleotide sequence ID" value="XM_033793500.1"/>
</dbReference>
<evidence type="ECO:0000313" key="2">
    <source>
        <dbReference type="Proteomes" id="UP000800097"/>
    </source>
</evidence>
<protein>
    <submittedName>
        <fullName evidence="1">Uncharacterized protein</fullName>
    </submittedName>
</protein>
<keyword evidence="2" id="KW-1185">Reference proteome</keyword>
<evidence type="ECO:0000313" key="1">
    <source>
        <dbReference type="EMBL" id="KAF2279565.1"/>
    </source>
</evidence>
<dbReference type="EMBL" id="ML986486">
    <property type="protein sequence ID" value="KAF2279565.1"/>
    <property type="molecule type" value="Genomic_DNA"/>
</dbReference>
<name>A0A6A6JTI0_WESOR</name>
<organism evidence="1 2">
    <name type="scientific">Westerdykella ornata</name>
    <dbReference type="NCBI Taxonomy" id="318751"/>
    <lineage>
        <taxon>Eukaryota</taxon>
        <taxon>Fungi</taxon>
        <taxon>Dikarya</taxon>
        <taxon>Ascomycota</taxon>
        <taxon>Pezizomycotina</taxon>
        <taxon>Dothideomycetes</taxon>
        <taxon>Pleosporomycetidae</taxon>
        <taxon>Pleosporales</taxon>
        <taxon>Sporormiaceae</taxon>
        <taxon>Westerdykella</taxon>
    </lineage>
</organism>
<sequence length="125" mass="13911">MKKEEHRVINTSHSHDSLLLLLASCMLLLASYTYDSNVVKGEELAEMSPLVKGKRFADRIGTNGCAIFGSACAVNRTWGRKSCPRVQYKNPGPLTLQPLKCSFQVHQRGDGVVTKWSTHDLPLRV</sequence>
<gene>
    <name evidence="1" type="ORF">EI97DRAFT_180204</name>
</gene>
<proteinExistence type="predicted"/>
<dbReference type="AlphaFoldDB" id="A0A6A6JTI0"/>
<reference evidence="1" key="1">
    <citation type="journal article" date="2020" name="Stud. Mycol.">
        <title>101 Dothideomycetes genomes: a test case for predicting lifestyles and emergence of pathogens.</title>
        <authorList>
            <person name="Haridas S."/>
            <person name="Albert R."/>
            <person name="Binder M."/>
            <person name="Bloem J."/>
            <person name="Labutti K."/>
            <person name="Salamov A."/>
            <person name="Andreopoulos B."/>
            <person name="Baker S."/>
            <person name="Barry K."/>
            <person name="Bills G."/>
            <person name="Bluhm B."/>
            <person name="Cannon C."/>
            <person name="Castanera R."/>
            <person name="Culley D."/>
            <person name="Daum C."/>
            <person name="Ezra D."/>
            <person name="Gonzalez J."/>
            <person name="Henrissat B."/>
            <person name="Kuo A."/>
            <person name="Liang C."/>
            <person name="Lipzen A."/>
            <person name="Lutzoni F."/>
            <person name="Magnuson J."/>
            <person name="Mondo S."/>
            <person name="Nolan M."/>
            <person name="Ohm R."/>
            <person name="Pangilinan J."/>
            <person name="Park H.-J."/>
            <person name="Ramirez L."/>
            <person name="Alfaro M."/>
            <person name="Sun H."/>
            <person name="Tritt A."/>
            <person name="Yoshinaga Y."/>
            <person name="Zwiers L.-H."/>
            <person name="Turgeon B."/>
            <person name="Goodwin S."/>
            <person name="Spatafora J."/>
            <person name="Crous P."/>
            <person name="Grigoriev I."/>
        </authorList>
    </citation>
    <scope>NUCLEOTIDE SEQUENCE</scope>
    <source>
        <strain evidence="1">CBS 379.55</strain>
    </source>
</reference>
<dbReference type="Proteomes" id="UP000800097">
    <property type="component" value="Unassembled WGS sequence"/>
</dbReference>